<organism evidence="2 3">
    <name type="scientific">Edaphosphingomonas haloaromaticamans</name>
    <dbReference type="NCBI Taxonomy" id="653954"/>
    <lineage>
        <taxon>Bacteria</taxon>
        <taxon>Pseudomonadati</taxon>
        <taxon>Pseudomonadota</taxon>
        <taxon>Alphaproteobacteria</taxon>
        <taxon>Sphingomonadales</taxon>
        <taxon>Rhizorhabdaceae</taxon>
        <taxon>Edaphosphingomonas</taxon>
    </lineage>
</organism>
<feature type="transmembrane region" description="Helical" evidence="1">
    <location>
        <begin position="38"/>
        <end position="58"/>
    </location>
</feature>
<reference evidence="2 3" key="1">
    <citation type="submission" date="2016-09" db="EMBL/GenBank/DDBJ databases">
        <title>Metabolic pathway, cell adaptation mechanisms and a novel monoxygenase revealed through proteogenomic-transcription analysis of a Sphingomonas haloaromaticamans strain degrading the fungicide ortho-phenylphenol.</title>
        <authorList>
            <person name="Perruchon C."/>
            <person name="Papadopoulou E.S."/>
            <person name="Rousidou C."/>
            <person name="Vasileiadis S."/>
            <person name="Tanou G."/>
            <person name="Amoutzias G."/>
            <person name="Molassiotis A."/>
            <person name="Karpouzas D.G."/>
        </authorList>
    </citation>
    <scope>NUCLEOTIDE SEQUENCE [LARGE SCALE GENOMIC DNA]</scope>
    <source>
        <strain evidence="2 3">P3</strain>
    </source>
</reference>
<feature type="transmembrane region" description="Helical" evidence="1">
    <location>
        <begin position="6"/>
        <end position="26"/>
    </location>
</feature>
<evidence type="ECO:0000313" key="2">
    <source>
        <dbReference type="EMBL" id="OHT19250.1"/>
    </source>
</evidence>
<comment type="caution">
    <text evidence="2">The sequence shown here is derived from an EMBL/GenBank/DDBJ whole genome shotgun (WGS) entry which is preliminary data.</text>
</comment>
<dbReference type="RefSeq" id="WP_070933101.1">
    <property type="nucleotide sequence ID" value="NZ_MIPT01000001.1"/>
</dbReference>
<dbReference type="OrthoDB" id="9983153at2"/>
<accession>A0A1S1HFG5</accession>
<dbReference type="Proteomes" id="UP000179467">
    <property type="component" value="Unassembled WGS sequence"/>
</dbReference>
<evidence type="ECO:0000256" key="1">
    <source>
        <dbReference type="SAM" id="Phobius"/>
    </source>
</evidence>
<dbReference type="AlphaFoldDB" id="A0A1S1HFG5"/>
<keyword evidence="3" id="KW-1185">Reference proteome</keyword>
<keyword evidence="1" id="KW-1133">Transmembrane helix</keyword>
<keyword evidence="1" id="KW-0812">Transmembrane</keyword>
<feature type="transmembrane region" description="Helical" evidence="1">
    <location>
        <begin position="120"/>
        <end position="139"/>
    </location>
</feature>
<proteinExistence type="predicted"/>
<sequence length="140" mass="14929">MTPPDAWTIAAVIAFFALLASLRLSVPALEGSRLAGFIAHPALLLPLVLAVPMTVGLMMTGAVPVAPLSARDMVMADYGYWAGIAALITVATAELWLLWTPSMVARRFARPESREALKGLPILNLAFGAGFLALVWNAWN</sequence>
<evidence type="ECO:0000313" key="3">
    <source>
        <dbReference type="Proteomes" id="UP000179467"/>
    </source>
</evidence>
<dbReference type="EMBL" id="MIPT01000001">
    <property type="protein sequence ID" value="OHT19250.1"/>
    <property type="molecule type" value="Genomic_DNA"/>
</dbReference>
<gene>
    <name evidence="2" type="ORF">BHE75_01233</name>
</gene>
<feature type="transmembrane region" description="Helical" evidence="1">
    <location>
        <begin position="78"/>
        <end position="99"/>
    </location>
</feature>
<keyword evidence="1" id="KW-0472">Membrane</keyword>
<protein>
    <submittedName>
        <fullName evidence="2">Uncharacterized protein</fullName>
    </submittedName>
</protein>
<name>A0A1S1HFG5_9SPHN</name>